<organism evidence="2 3">
    <name type="scientific">Lactuca sativa</name>
    <name type="common">Garden lettuce</name>
    <dbReference type="NCBI Taxonomy" id="4236"/>
    <lineage>
        <taxon>Eukaryota</taxon>
        <taxon>Viridiplantae</taxon>
        <taxon>Streptophyta</taxon>
        <taxon>Embryophyta</taxon>
        <taxon>Tracheophyta</taxon>
        <taxon>Spermatophyta</taxon>
        <taxon>Magnoliopsida</taxon>
        <taxon>eudicotyledons</taxon>
        <taxon>Gunneridae</taxon>
        <taxon>Pentapetalae</taxon>
        <taxon>asterids</taxon>
        <taxon>campanulids</taxon>
        <taxon>Asterales</taxon>
        <taxon>Asteraceae</taxon>
        <taxon>Cichorioideae</taxon>
        <taxon>Cichorieae</taxon>
        <taxon>Lactucinae</taxon>
        <taxon>Lactuca</taxon>
    </lineage>
</organism>
<accession>A0A9R1XPK5</accession>
<evidence type="ECO:0000313" key="3">
    <source>
        <dbReference type="Proteomes" id="UP000235145"/>
    </source>
</evidence>
<protein>
    <submittedName>
        <fullName evidence="2">Uncharacterized protein</fullName>
    </submittedName>
</protein>
<feature type="region of interest" description="Disordered" evidence="1">
    <location>
        <begin position="141"/>
        <end position="185"/>
    </location>
</feature>
<evidence type="ECO:0000313" key="2">
    <source>
        <dbReference type="EMBL" id="KAJ0217204.1"/>
    </source>
</evidence>
<proteinExistence type="predicted"/>
<evidence type="ECO:0000256" key="1">
    <source>
        <dbReference type="SAM" id="MobiDB-lite"/>
    </source>
</evidence>
<comment type="caution">
    <text evidence="2">The sequence shown here is derived from an EMBL/GenBank/DDBJ whole genome shotgun (WGS) entry which is preliminary data.</text>
</comment>
<keyword evidence="3" id="KW-1185">Reference proteome</keyword>
<name>A0A9R1XPK5_LACSA</name>
<feature type="compositionally biased region" description="Acidic residues" evidence="1">
    <location>
        <begin position="169"/>
        <end position="179"/>
    </location>
</feature>
<dbReference type="EMBL" id="NBSK02000003">
    <property type="protein sequence ID" value="KAJ0217204.1"/>
    <property type="molecule type" value="Genomic_DNA"/>
</dbReference>
<reference evidence="2 3" key="1">
    <citation type="journal article" date="2017" name="Nat. Commun.">
        <title>Genome assembly with in vitro proximity ligation data and whole-genome triplication in lettuce.</title>
        <authorList>
            <person name="Reyes-Chin-Wo S."/>
            <person name="Wang Z."/>
            <person name="Yang X."/>
            <person name="Kozik A."/>
            <person name="Arikit S."/>
            <person name="Song C."/>
            <person name="Xia L."/>
            <person name="Froenicke L."/>
            <person name="Lavelle D.O."/>
            <person name="Truco M.J."/>
            <person name="Xia R."/>
            <person name="Zhu S."/>
            <person name="Xu C."/>
            <person name="Xu H."/>
            <person name="Xu X."/>
            <person name="Cox K."/>
            <person name="Korf I."/>
            <person name="Meyers B.C."/>
            <person name="Michelmore R.W."/>
        </authorList>
    </citation>
    <scope>NUCLEOTIDE SEQUENCE [LARGE SCALE GENOMIC DNA]</scope>
    <source>
        <strain evidence="3">cv. Salinas</strain>
        <tissue evidence="2">Seedlings</tissue>
    </source>
</reference>
<dbReference type="Proteomes" id="UP000235145">
    <property type="component" value="Unassembled WGS sequence"/>
</dbReference>
<gene>
    <name evidence="2" type="ORF">LSAT_V11C300126580</name>
</gene>
<sequence length="196" mass="21567">MYGITLGTRSSIHICGGHWFTRLALSYGVDTSGMVTISIWELGTTSLGKMQMLTREAGQPCRVLGDAIVTPIWEVEPEVILELSFVRHQILRHAEPDHPESTHGDVMCGLTAAQEERLLMMALVVVVMRNLGMDHPPFPSADPVVPPFSQPRNTGYDGADPSGTHPGYTDDDNNDEETETESKGGEEYICGFYFLV</sequence>
<dbReference type="AlphaFoldDB" id="A0A9R1XPK5"/>